<evidence type="ECO:0000313" key="4">
    <source>
        <dbReference type="Proteomes" id="UP000683360"/>
    </source>
</evidence>
<feature type="signal peptide" evidence="2">
    <location>
        <begin position="1"/>
        <end position="21"/>
    </location>
</feature>
<feature type="compositionally biased region" description="Basic and acidic residues" evidence="1">
    <location>
        <begin position="206"/>
        <end position="229"/>
    </location>
</feature>
<protein>
    <submittedName>
        <fullName evidence="3">Uncharacterized protein</fullName>
    </submittedName>
</protein>
<organism evidence="3 4">
    <name type="scientific">Mytilus edulis</name>
    <name type="common">Blue mussel</name>
    <dbReference type="NCBI Taxonomy" id="6550"/>
    <lineage>
        <taxon>Eukaryota</taxon>
        <taxon>Metazoa</taxon>
        <taxon>Spiralia</taxon>
        <taxon>Lophotrochozoa</taxon>
        <taxon>Mollusca</taxon>
        <taxon>Bivalvia</taxon>
        <taxon>Autobranchia</taxon>
        <taxon>Pteriomorphia</taxon>
        <taxon>Mytilida</taxon>
        <taxon>Mytiloidea</taxon>
        <taxon>Mytilidae</taxon>
        <taxon>Mytilinae</taxon>
        <taxon>Mytilus</taxon>
    </lineage>
</organism>
<gene>
    <name evidence="3" type="ORF">MEDL_56732</name>
</gene>
<accession>A0A8S3UGF7</accession>
<dbReference type="AlphaFoldDB" id="A0A8S3UGF7"/>
<evidence type="ECO:0000256" key="2">
    <source>
        <dbReference type="SAM" id="SignalP"/>
    </source>
</evidence>
<sequence>MIKTVLLVLVLAISMIKCKHGKRNFACTKRGGYCSDSDTCPSLEGEVEKLSVRCKCAKACCKCTDTCPDGSTCMSEGETCDGTTDTNGCCGKRFCCTPTPITTPQPCESNCTYGICRINCLSYENDYTIVEPSQQCCRLKCCVIFHASENDVQTNEQTEDYDELFEDSDVDFKCTTKPLLNTKGRSRSESDTEHSHLNLGTQESKSAGKDNSQQHKEKPKIIKSVDRRPGISRYLTTRPSHDQSDTTNSTPKQSKTKNIEKYPVTQRPIILHFQNRLEGERINMWLDNVQFVLVTVIIVVYSHDCKDYDLSASDQSMVDMMKHYLHTSRKDECPPQSKILNAGVTYIRWGKTNCPKGVDIVYTGQVGGNQHSYRGGGVNYLCLPNDPENGQHQSYDNDQVHGGEYRLDAKTKPSGWSESMGDKEIPCAVCYQKRRSAVMMIPGRQTCYKGWNSEYNGYLMSDHKGHFKKDFACVDKNAEPIDKKNGSGNGALFYPLRTKCGTLRCPPYTNEADVLCVVCTK</sequence>
<dbReference type="GO" id="GO:0005615">
    <property type="term" value="C:extracellular space"/>
    <property type="evidence" value="ECO:0007669"/>
    <property type="project" value="TreeGrafter"/>
</dbReference>
<evidence type="ECO:0000256" key="1">
    <source>
        <dbReference type="SAM" id="MobiDB-lite"/>
    </source>
</evidence>
<feature type="compositionally biased region" description="Basic and acidic residues" evidence="1">
    <location>
        <begin position="186"/>
        <end position="196"/>
    </location>
</feature>
<dbReference type="OrthoDB" id="6086925at2759"/>
<dbReference type="Proteomes" id="UP000683360">
    <property type="component" value="Unassembled WGS sequence"/>
</dbReference>
<dbReference type="EMBL" id="CAJPWZ010002745">
    <property type="protein sequence ID" value="CAG2244671.1"/>
    <property type="molecule type" value="Genomic_DNA"/>
</dbReference>
<evidence type="ECO:0000313" key="3">
    <source>
        <dbReference type="EMBL" id="CAG2244671.1"/>
    </source>
</evidence>
<dbReference type="PANTHER" id="PTHR24024">
    <property type="entry name" value="PULMONARY SURFACTANT-ASSOCIATED PROTEIN A"/>
    <property type="match status" value="1"/>
</dbReference>
<comment type="caution">
    <text evidence="3">The sequence shown here is derived from an EMBL/GenBank/DDBJ whole genome shotgun (WGS) entry which is preliminary data.</text>
</comment>
<feature type="region of interest" description="Disordered" evidence="1">
    <location>
        <begin position="181"/>
        <end position="260"/>
    </location>
</feature>
<dbReference type="InterPro" id="IPR051077">
    <property type="entry name" value="Ca-dependent_lectin"/>
</dbReference>
<feature type="chain" id="PRO_5035866805" evidence="2">
    <location>
        <begin position="22"/>
        <end position="521"/>
    </location>
</feature>
<keyword evidence="2" id="KW-0732">Signal</keyword>
<keyword evidence="4" id="KW-1185">Reference proteome</keyword>
<dbReference type="PANTHER" id="PTHR24024:SF18">
    <property type="entry name" value="SHORT-CHAIN COLLAGEN C4-LIKE"/>
    <property type="match status" value="1"/>
</dbReference>
<name>A0A8S3UGF7_MYTED</name>
<proteinExistence type="predicted"/>
<reference evidence="3" key="1">
    <citation type="submission" date="2021-03" db="EMBL/GenBank/DDBJ databases">
        <authorList>
            <person name="Bekaert M."/>
        </authorList>
    </citation>
    <scope>NUCLEOTIDE SEQUENCE</scope>
</reference>